<evidence type="ECO:0000256" key="6">
    <source>
        <dbReference type="SAM" id="MobiDB-lite"/>
    </source>
</evidence>
<dbReference type="PANTHER" id="PTHR16932">
    <property type="entry name" value="INTERFERON ALPHA-INDUCIBLE PROTEIN 27"/>
    <property type="match status" value="1"/>
</dbReference>
<evidence type="ECO:0000313" key="8">
    <source>
        <dbReference type="Proteomes" id="UP000002640"/>
    </source>
</evidence>
<sequence>MALEEKKGAHVGSVPDTAAKGAATGAAAGIGIWGLVSPAVHMLGFMSGGIASGSTAASMMSTAAVANTGSIASGSTVAVLQSIGALGIATSTGVGIAAVGAVVGAAAPLTKWYFSKPIEQAAAQASSATTPSPFVIRAMLDRGKKPISPNEWPKTPLPAATLPVVPRATNEN</sequence>
<gene>
    <name evidence="7" type="ORF">PHYSODRAFT_296806</name>
</gene>
<dbReference type="KEGG" id="psoj:PHYSODRAFT_296806"/>
<evidence type="ECO:0000313" key="7">
    <source>
        <dbReference type="EMBL" id="EGZ24878.1"/>
    </source>
</evidence>
<organism evidence="7 8">
    <name type="scientific">Phytophthora sojae (strain P6497)</name>
    <name type="common">Soybean stem and root rot agent</name>
    <name type="synonym">Phytophthora megasperma f. sp. glycines</name>
    <dbReference type="NCBI Taxonomy" id="1094619"/>
    <lineage>
        <taxon>Eukaryota</taxon>
        <taxon>Sar</taxon>
        <taxon>Stramenopiles</taxon>
        <taxon>Oomycota</taxon>
        <taxon>Peronosporomycetes</taxon>
        <taxon>Peronosporales</taxon>
        <taxon>Peronosporaceae</taxon>
        <taxon>Phytophthora</taxon>
    </lineage>
</organism>
<dbReference type="InParanoid" id="G4YUI6"/>
<dbReference type="GO" id="GO:0016020">
    <property type="term" value="C:membrane"/>
    <property type="evidence" value="ECO:0007669"/>
    <property type="project" value="UniProtKB-SubCell"/>
</dbReference>
<evidence type="ECO:0000256" key="1">
    <source>
        <dbReference type="ARBA" id="ARBA00004141"/>
    </source>
</evidence>
<dbReference type="Proteomes" id="UP000002640">
    <property type="component" value="Unassembled WGS sequence"/>
</dbReference>
<dbReference type="Pfam" id="PF06140">
    <property type="entry name" value="Ifi-6-16"/>
    <property type="match status" value="1"/>
</dbReference>
<keyword evidence="4" id="KW-1133">Transmembrane helix</keyword>
<proteinExistence type="inferred from homology"/>
<name>G4YUI6_PHYSP</name>
<dbReference type="PANTHER" id="PTHR16932:SF18">
    <property type="entry name" value="INTERFERON, ALPHA-INDUCIBLE PROTEIN 27-LIKE 2"/>
    <property type="match status" value="1"/>
</dbReference>
<keyword evidence="8" id="KW-1185">Reference proteome</keyword>
<dbReference type="AlphaFoldDB" id="G4YUI6"/>
<evidence type="ECO:0000256" key="3">
    <source>
        <dbReference type="ARBA" id="ARBA00022692"/>
    </source>
</evidence>
<accession>G4YUI6</accession>
<evidence type="ECO:0000256" key="4">
    <source>
        <dbReference type="ARBA" id="ARBA00022989"/>
    </source>
</evidence>
<protein>
    <submittedName>
        <fullName evidence="7">Uncharacterized protein</fullName>
    </submittedName>
</protein>
<comment type="subcellular location">
    <subcellularLocation>
        <location evidence="1">Membrane</location>
        <topology evidence="1">Multi-pass membrane protein</topology>
    </subcellularLocation>
</comment>
<evidence type="ECO:0000256" key="2">
    <source>
        <dbReference type="ARBA" id="ARBA00007262"/>
    </source>
</evidence>
<feature type="region of interest" description="Disordered" evidence="6">
    <location>
        <begin position="145"/>
        <end position="172"/>
    </location>
</feature>
<reference evidence="7 8" key="1">
    <citation type="journal article" date="2006" name="Science">
        <title>Phytophthora genome sequences uncover evolutionary origins and mechanisms of pathogenesis.</title>
        <authorList>
            <person name="Tyler B.M."/>
            <person name="Tripathy S."/>
            <person name="Zhang X."/>
            <person name="Dehal P."/>
            <person name="Jiang R.H."/>
            <person name="Aerts A."/>
            <person name="Arredondo F.D."/>
            <person name="Baxter L."/>
            <person name="Bensasson D."/>
            <person name="Beynon J.L."/>
            <person name="Chapman J."/>
            <person name="Damasceno C.M."/>
            <person name="Dorrance A.E."/>
            <person name="Dou D."/>
            <person name="Dickerman A.W."/>
            <person name="Dubchak I.L."/>
            <person name="Garbelotto M."/>
            <person name="Gijzen M."/>
            <person name="Gordon S.G."/>
            <person name="Govers F."/>
            <person name="Grunwald N.J."/>
            <person name="Huang W."/>
            <person name="Ivors K.L."/>
            <person name="Jones R.W."/>
            <person name="Kamoun S."/>
            <person name="Krampis K."/>
            <person name="Lamour K.H."/>
            <person name="Lee M.K."/>
            <person name="McDonald W.H."/>
            <person name="Medina M."/>
            <person name="Meijer H.J."/>
            <person name="Nordberg E.K."/>
            <person name="Maclean D.J."/>
            <person name="Ospina-Giraldo M.D."/>
            <person name="Morris P.F."/>
            <person name="Phuntumart V."/>
            <person name="Putnam N.H."/>
            <person name="Rash S."/>
            <person name="Rose J.K."/>
            <person name="Sakihama Y."/>
            <person name="Salamov A.A."/>
            <person name="Savidor A."/>
            <person name="Scheuring C.F."/>
            <person name="Smith B.M."/>
            <person name="Sobral B.W."/>
            <person name="Terry A."/>
            <person name="Torto-Alalibo T.A."/>
            <person name="Win J."/>
            <person name="Xu Z."/>
            <person name="Zhang H."/>
            <person name="Grigoriev I.V."/>
            <person name="Rokhsar D.S."/>
            <person name="Boore J.L."/>
        </authorList>
    </citation>
    <scope>NUCLEOTIDE SEQUENCE [LARGE SCALE GENOMIC DNA]</scope>
    <source>
        <strain evidence="7 8">P6497</strain>
    </source>
</reference>
<evidence type="ECO:0000256" key="5">
    <source>
        <dbReference type="ARBA" id="ARBA00023136"/>
    </source>
</evidence>
<dbReference type="Gene3D" id="6.10.110.10">
    <property type="match status" value="1"/>
</dbReference>
<keyword evidence="5" id="KW-0472">Membrane</keyword>
<dbReference type="InterPro" id="IPR038213">
    <property type="entry name" value="IFI6/IFI27-like_sf"/>
</dbReference>
<dbReference type="EMBL" id="JH159152">
    <property type="protein sequence ID" value="EGZ24878.1"/>
    <property type="molecule type" value="Genomic_DNA"/>
</dbReference>
<dbReference type="GeneID" id="20641420"/>
<comment type="similarity">
    <text evidence="2">Belongs to the IFI6/IFI27 family.</text>
</comment>
<dbReference type="RefSeq" id="XP_009520166.1">
    <property type="nucleotide sequence ID" value="XM_009521871.1"/>
</dbReference>
<dbReference type="InterPro" id="IPR009311">
    <property type="entry name" value="IFI6/IFI27-like"/>
</dbReference>
<keyword evidence="3" id="KW-0812">Transmembrane</keyword>